<dbReference type="Proteomes" id="UP000253495">
    <property type="component" value="Unassembled WGS sequence"/>
</dbReference>
<dbReference type="OrthoDB" id="3262422at2"/>
<gene>
    <name evidence="2" type="ORF">DFQ14_103121</name>
</gene>
<proteinExistence type="predicted"/>
<name>A0A368VY45_9ACTN</name>
<comment type="caution">
    <text evidence="2">The sequence shown here is derived from an EMBL/GenBank/DDBJ whole genome shotgun (WGS) entry which is preliminary data.</text>
</comment>
<reference evidence="2 3" key="1">
    <citation type="submission" date="2018-07" db="EMBL/GenBank/DDBJ databases">
        <title>Genomic Encyclopedia of Type Strains, Phase III (KMG-III): the genomes of soil and plant-associated and newly described type strains.</title>
        <authorList>
            <person name="Whitman W."/>
        </authorList>
    </citation>
    <scope>NUCLEOTIDE SEQUENCE [LARGE SCALE GENOMIC DNA]</scope>
    <source>
        <strain evidence="2 3">CECT 8575</strain>
    </source>
</reference>
<evidence type="ECO:0000256" key="1">
    <source>
        <dbReference type="SAM" id="MobiDB-lite"/>
    </source>
</evidence>
<dbReference type="RefSeq" id="WP_114452286.1">
    <property type="nucleotide sequence ID" value="NZ_QPJC01000003.1"/>
</dbReference>
<accession>A0A368VY45</accession>
<evidence type="ECO:0000313" key="2">
    <source>
        <dbReference type="EMBL" id="RCW45157.1"/>
    </source>
</evidence>
<protein>
    <recommendedName>
        <fullName evidence="4">Excreted virulence factor EspC (Type VII ESX diderm)</fullName>
    </recommendedName>
</protein>
<feature type="region of interest" description="Disordered" evidence="1">
    <location>
        <begin position="102"/>
        <end position="121"/>
    </location>
</feature>
<organism evidence="2 3">
    <name type="scientific">Halopolyspora algeriensis</name>
    <dbReference type="NCBI Taxonomy" id="1500506"/>
    <lineage>
        <taxon>Bacteria</taxon>
        <taxon>Bacillati</taxon>
        <taxon>Actinomycetota</taxon>
        <taxon>Actinomycetes</taxon>
        <taxon>Actinomycetes incertae sedis</taxon>
        <taxon>Halopolyspora</taxon>
    </lineage>
</organism>
<feature type="compositionally biased region" description="Low complexity" evidence="1">
    <location>
        <begin position="107"/>
        <end position="121"/>
    </location>
</feature>
<sequence length="121" mass="12794">MSDFTVDIGGLEAMEKNLDRAKDNLGSALKAMEDIGPDSIGPDSLDEACAQFREDWQRGIGEIGECVDKITTGLGQAKNQYQQLESALQDGFAKMHEAVESGRAGMAEPPVAKPAPAGGVQ</sequence>
<dbReference type="EMBL" id="QPJC01000003">
    <property type="protein sequence ID" value="RCW45157.1"/>
    <property type="molecule type" value="Genomic_DNA"/>
</dbReference>
<keyword evidence="3" id="KW-1185">Reference proteome</keyword>
<evidence type="ECO:0000313" key="3">
    <source>
        <dbReference type="Proteomes" id="UP000253495"/>
    </source>
</evidence>
<dbReference type="AlphaFoldDB" id="A0A368VY45"/>
<evidence type="ECO:0008006" key="4">
    <source>
        <dbReference type="Google" id="ProtNLM"/>
    </source>
</evidence>